<reference evidence="2" key="1">
    <citation type="submission" date="2020-03" db="EMBL/GenBank/DDBJ databases">
        <authorList>
            <person name="Weist P."/>
        </authorList>
    </citation>
    <scope>NUCLEOTIDE SEQUENCE</scope>
</reference>
<sequence>MSESVDILLSFSCQPCSKEDSQQSASGPLASVLLSVPVGSHQSLDPPWVLALSANYTVYLATAAAVAKQISLTYHSGLIYYTVGDTKVQEMESSLSSSCGHIKRPPPGRVLTGSPHDELPGHSEGS</sequence>
<comment type="caution">
    <text evidence="2">The sequence shown here is derived from an EMBL/GenBank/DDBJ whole genome shotgun (WGS) entry which is preliminary data.</text>
</comment>
<gene>
    <name evidence="2" type="ORF">PLEPLA_LOCUS15774</name>
</gene>
<proteinExistence type="predicted"/>
<accession>A0A9N7UCM9</accession>
<organism evidence="2 3">
    <name type="scientific">Pleuronectes platessa</name>
    <name type="common">European plaice</name>
    <dbReference type="NCBI Taxonomy" id="8262"/>
    <lineage>
        <taxon>Eukaryota</taxon>
        <taxon>Metazoa</taxon>
        <taxon>Chordata</taxon>
        <taxon>Craniata</taxon>
        <taxon>Vertebrata</taxon>
        <taxon>Euteleostomi</taxon>
        <taxon>Actinopterygii</taxon>
        <taxon>Neopterygii</taxon>
        <taxon>Teleostei</taxon>
        <taxon>Neoteleostei</taxon>
        <taxon>Acanthomorphata</taxon>
        <taxon>Carangaria</taxon>
        <taxon>Pleuronectiformes</taxon>
        <taxon>Pleuronectoidei</taxon>
        <taxon>Pleuronectidae</taxon>
        <taxon>Pleuronectes</taxon>
    </lineage>
</organism>
<protein>
    <submittedName>
        <fullName evidence="2">Uncharacterized protein</fullName>
    </submittedName>
</protein>
<dbReference type="Proteomes" id="UP001153269">
    <property type="component" value="Unassembled WGS sequence"/>
</dbReference>
<evidence type="ECO:0000313" key="2">
    <source>
        <dbReference type="EMBL" id="CAB1427829.1"/>
    </source>
</evidence>
<evidence type="ECO:0000313" key="3">
    <source>
        <dbReference type="Proteomes" id="UP001153269"/>
    </source>
</evidence>
<feature type="region of interest" description="Disordered" evidence="1">
    <location>
        <begin position="94"/>
        <end position="126"/>
    </location>
</feature>
<keyword evidence="3" id="KW-1185">Reference proteome</keyword>
<evidence type="ECO:0000256" key="1">
    <source>
        <dbReference type="SAM" id="MobiDB-lite"/>
    </source>
</evidence>
<feature type="compositionally biased region" description="Basic and acidic residues" evidence="1">
    <location>
        <begin position="115"/>
        <end position="126"/>
    </location>
</feature>
<dbReference type="AlphaFoldDB" id="A0A9N7UCM9"/>
<name>A0A9N7UCM9_PLEPL</name>
<dbReference type="EMBL" id="CADEAL010001001">
    <property type="protein sequence ID" value="CAB1427829.1"/>
    <property type="molecule type" value="Genomic_DNA"/>
</dbReference>